<dbReference type="SUPFAM" id="SSF52540">
    <property type="entry name" value="P-loop containing nucleoside triphosphate hydrolases"/>
    <property type="match status" value="1"/>
</dbReference>
<feature type="domain" description="TraG P-loop" evidence="1">
    <location>
        <begin position="609"/>
        <end position="844"/>
    </location>
</feature>
<dbReference type="InterPro" id="IPR053155">
    <property type="entry name" value="F-pilin_assembly_TraC"/>
</dbReference>
<comment type="caution">
    <text evidence="2">The sequence shown here is derived from an EMBL/GenBank/DDBJ whole genome shotgun (WGS) entry which is preliminary data.</text>
</comment>
<dbReference type="CDD" id="cd01127">
    <property type="entry name" value="TrwB_TraG_TraD_VirD4"/>
    <property type="match status" value="1"/>
</dbReference>
<dbReference type="InterPro" id="IPR043964">
    <property type="entry name" value="P-loop_TraG"/>
</dbReference>
<reference evidence="2 3" key="1">
    <citation type="submission" date="2019-09" db="EMBL/GenBank/DDBJ databases">
        <title>Photobacterium damselae subsp. damselae CDC-2227-81, a human clinical isolate.</title>
        <authorList>
            <person name="Osorio C.R."/>
        </authorList>
    </citation>
    <scope>NUCLEOTIDE SEQUENCE [LARGE SCALE GENOMIC DNA]</scope>
    <source>
        <strain evidence="2 3">CDC-2227-81</strain>
    </source>
</reference>
<dbReference type="Pfam" id="PF19044">
    <property type="entry name" value="P-loop_TraG"/>
    <property type="match status" value="1"/>
</dbReference>
<dbReference type="Proteomes" id="UP000480943">
    <property type="component" value="Unassembled WGS sequence"/>
</dbReference>
<protein>
    <submittedName>
        <fullName evidence="2">TraC family protein</fullName>
    </submittedName>
</protein>
<dbReference type="PANTHER" id="PTHR38467:SF1">
    <property type="entry name" value="CONJUGATIVE TRANSFER: ASSEMBLY"/>
    <property type="match status" value="1"/>
</dbReference>
<dbReference type="PANTHER" id="PTHR38467">
    <property type="match status" value="1"/>
</dbReference>
<dbReference type="Gene3D" id="3.40.50.300">
    <property type="entry name" value="P-loop containing nucleotide triphosphate hydrolases"/>
    <property type="match status" value="1"/>
</dbReference>
<dbReference type="InterPro" id="IPR027417">
    <property type="entry name" value="P-loop_NTPase"/>
</dbReference>
<gene>
    <name evidence="2" type="ORF">F6450_18040</name>
</gene>
<name>A0AAD3WTG3_PHODD</name>
<organism evidence="2 3">
    <name type="scientific">Photobacterium damselae subsp. damselae</name>
    <name type="common">Listonella damsela</name>
    <dbReference type="NCBI Taxonomy" id="85581"/>
    <lineage>
        <taxon>Bacteria</taxon>
        <taxon>Pseudomonadati</taxon>
        <taxon>Pseudomonadota</taxon>
        <taxon>Gammaproteobacteria</taxon>
        <taxon>Vibrionales</taxon>
        <taxon>Vibrionaceae</taxon>
        <taxon>Photobacterium</taxon>
    </lineage>
</organism>
<evidence type="ECO:0000313" key="3">
    <source>
        <dbReference type="Proteomes" id="UP000480943"/>
    </source>
</evidence>
<dbReference type="Pfam" id="PF11130">
    <property type="entry name" value="TraC_F_IV"/>
    <property type="match status" value="1"/>
</dbReference>
<dbReference type="AlphaFoldDB" id="A0AAD3WTG3"/>
<evidence type="ECO:0000259" key="1">
    <source>
        <dbReference type="Pfam" id="PF19044"/>
    </source>
</evidence>
<dbReference type="EMBL" id="VZUQ01000086">
    <property type="protein sequence ID" value="KAB1176620.1"/>
    <property type="molecule type" value="Genomic_DNA"/>
</dbReference>
<dbReference type="Gene3D" id="1.10.8.730">
    <property type="match status" value="1"/>
</dbReference>
<evidence type="ECO:0000313" key="2">
    <source>
        <dbReference type="EMBL" id="KAB1176620.1"/>
    </source>
</evidence>
<proteinExistence type="predicted"/>
<sequence>MSGIVDHHNSILKFNQYGDLLPVLEYLPELKGFVLDGGYLGFTFICQPLTGVNEDLMNAMDDLYQRSFPDNSFMQISLFGSPYIKDTLDRFGSIREGRAAGEMGELYDSIGRSTYEYFMKSTAEPLNPNINLKVRDFEVWVSFKMPLKKQEPNEEEVKAFRRMYLQLRSTLEGIGCAPYDMDAALYVHRMQILHNHNADAAWRDGIKGHDAGLPLRYQVMERNNPIFVQQDGIQIGEEKDGNCSYVKLMSVQRFPEVLCFGEMYDLVCDWRNGRDGLREPFLMTLNVNFINQEKARTSFIKSRSWLTHQASGPLSKWVDRIRYQKRDYDAFFESLEHRAAQITDCYLQFMVFCSDKKSSEQTVMEMQAFASKKKWKLVEDRYICLPLMLSSLPMGIDQAAVANFHRFNRFTSDTLKFITPMIASWKGNGMRRPTVPLVTRDGQLFSFDPFTSDGNFNMFTAAASGAGKSFWINYLVSNCLSSGNVQGGNLYREVPLESEQMPLDRGRVFIIDVGRSYEKMCDLYNGRFLEFGDNFKYSMNPFKSIHEFSGKDGQGDMVLALLKFMASPSGTLTDFQSARMNILLSQLWDDKGQDATIDDFAELCLQNEEQAVRDVGMQLEPWCKHGPYGEFFNDDYPPVDFSGDFVVIELEELKSRKQLQIAVLLQCISAIQNEMFMTGKEQNKIFCLDEAWEYIKIKGGAGIAIAEFLEAGWRRFRKYQAAGICITQSIADAYETEVGMAMADNSQFKVFLRQEPEVIEKVRANKQFDGTETDFSLLKSVHTVKGMYSELYIRTGSSREVVRLFVPRYQQLMFTTDGKELAAIDRYRKMGNTIAQSIKLVVQDEENAKLRMNSNHEDRTYSEKEICDLFID</sequence>
<dbReference type="InterPro" id="IPR025955">
    <property type="entry name" value="TraC/Conjuga_ATPase"/>
</dbReference>
<accession>A0AAD3WTG3</accession>
<dbReference type="RefSeq" id="WP_106341067.1">
    <property type="nucleotide sequence ID" value="NZ_JABXOQ010000023.1"/>
</dbReference>